<evidence type="ECO:0000313" key="6">
    <source>
        <dbReference type="EMBL" id="CAG8763955.1"/>
    </source>
</evidence>
<keyword evidence="4" id="KW-0802">TPR repeat</keyword>
<proteinExistence type="predicted"/>
<feature type="repeat" description="TPR" evidence="4">
    <location>
        <begin position="13"/>
        <end position="46"/>
    </location>
</feature>
<feature type="non-terminal residue" evidence="6">
    <location>
        <position position="1"/>
    </location>
</feature>
<evidence type="ECO:0000256" key="2">
    <source>
        <dbReference type="ARBA" id="ARBA00004613"/>
    </source>
</evidence>
<dbReference type="PANTHER" id="PTHR46014:SF1">
    <property type="entry name" value="TETRATRICOPEPTIDE REPEAT PROTEIN 1"/>
    <property type="match status" value="1"/>
</dbReference>
<dbReference type="SMART" id="SM00028">
    <property type="entry name" value="TPR"/>
    <property type="match status" value="2"/>
</dbReference>
<comment type="subcellular location">
    <subcellularLocation>
        <location evidence="1">Host cell</location>
    </subcellularLocation>
    <subcellularLocation>
        <location evidence="2">Secreted</location>
    </subcellularLocation>
</comment>
<evidence type="ECO:0000256" key="1">
    <source>
        <dbReference type="ARBA" id="ARBA00004340"/>
    </source>
</evidence>
<dbReference type="InterPro" id="IPR052769">
    <property type="entry name" value="TPR_domain_protein"/>
</dbReference>
<dbReference type="InterPro" id="IPR019734">
    <property type="entry name" value="TPR_rpt"/>
</dbReference>
<feature type="domain" description="Crinkler effector protein N-terminal" evidence="5">
    <location>
        <begin position="169"/>
        <end position="270"/>
    </location>
</feature>
<reference evidence="6 7" key="1">
    <citation type="submission" date="2021-06" db="EMBL/GenBank/DDBJ databases">
        <authorList>
            <person name="Kallberg Y."/>
            <person name="Tangrot J."/>
            <person name="Rosling A."/>
        </authorList>
    </citation>
    <scope>NUCLEOTIDE SEQUENCE [LARGE SCALE GENOMIC DNA]</scope>
    <source>
        <strain evidence="6 7">120-4 pot B 10/14</strain>
    </source>
</reference>
<keyword evidence="7" id="KW-1185">Reference proteome</keyword>
<dbReference type="SUPFAM" id="SSF48452">
    <property type="entry name" value="TPR-like"/>
    <property type="match status" value="1"/>
</dbReference>
<keyword evidence="3" id="KW-0964">Secreted</keyword>
<accession>A0ABN7VEJ4</accession>
<evidence type="ECO:0000256" key="4">
    <source>
        <dbReference type="PROSITE-ProRule" id="PRU00339"/>
    </source>
</evidence>
<dbReference type="Pfam" id="PF20147">
    <property type="entry name" value="Crinkler"/>
    <property type="match status" value="1"/>
</dbReference>
<dbReference type="PROSITE" id="PS50005">
    <property type="entry name" value="TPR"/>
    <property type="match status" value="1"/>
</dbReference>
<organism evidence="6 7">
    <name type="scientific">Gigaspora margarita</name>
    <dbReference type="NCBI Taxonomy" id="4874"/>
    <lineage>
        <taxon>Eukaryota</taxon>
        <taxon>Fungi</taxon>
        <taxon>Fungi incertae sedis</taxon>
        <taxon>Mucoromycota</taxon>
        <taxon>Glomeromycotina</taxon>
        <taxon>Glomeromycetes</taxon>
        <taxon>Diversisporales</taxon>
        <taxon>Gigasporaceae</taxon>
        <taxon>Gigaspora</taxon>
    </lineage>
</organism>
<name>A0ABN7VEJ4_GIGMA</name>
<protein>
    <submittedName>
        <fullName evidence="6">18929_t:CDS:1</fullName>
    </submittedName>
</protein>
<gene>
    <name evidence="6" type="ORF">GMARGA_LOCUS17798</name>
</gene>
<evidence type="ECO:0000256" key="3">
    <source>
        <dbReference type="ARBA" id="ARBA00022525"/>
    </source>
</evidence>
<dbReference type="Proteomes" id="UP000789901">
    <property type="component" value="Unassembled WGS sequence"/>
</dbReference>
<sequence>PMSEKVLALVEEANQYKAVGNALFSKKNYSEAIANYKKALDTCPIERVEEHAIYLGNIGLCEIKLGKYVEAVDACTKALNNSPKYTKALYRRVQANLKIGTLTALKNAQEDYVVLNTNAIHQSSLTTEEKKQISVSLASLPAQILKAENREKIGESGPTDDTMKSTSVITIFCVLEQRSQNDAYVFSIQTSKDKTFCELKEIIKQTQAPNFDHFPYEDFELSYVDIQNSREDVLSFFFDTGFGKKLPDTKYIRDYWTDTSSDDRIRILVVPPKQAILISLNEEPKVIIQPTRKFKSIIRCEHITVNNILYGMPGYELHMYIDDFGLVKDLPSNYLASCLYYGKNVDKSPGVRGIAVLIDTYKKLTLEDFKYILSVAKNSGQTYENS</sequence>
<dbReference type="InterPro" id="IPR011990">
    <property type="entry name" value="TPR-like_helical_dom_sf"/>
</dbReference>
<evidence type="ECO:0000259" key="5">
    <source>
        <dbReference type="Pfam" id="PF20147"/>
    </source>
</evidence>
<dbReference type="PANTHER" id="PTHR46014">
    <property type="entry name" value="TETRATRICOPEPTIDE REPEAT PROTEIN 1"/>
    <property type="match status" value="1"/>
</dbReference>
<comment type="caution">
    <text evidence="6">The sequence shown here is derived from an EMBL/GenBank/DDBJ whole genome shotgun (WGS) entry which is preliminary data.</text>
</comment>
<dbReference type="Pfam" id="PF13181">
    <property type="entry name" value="TPR_8"/>
    <property type="match status" value="1"/>
</dbReference>
<evidence type="ECO:0000313" key="7">
    <source>
        <dbReference type="Proteomes" id="UP000789901"/>
    </source>
</evidence>
<dbReference type="Gene3D" id="1.25.40.10">
    <property type="entry name" value="Tetratricopeptide repeat domain"/>
    <property type="match status" value="1"/>
</dbReference>
<dbReference type="InterPro" id="IPR045379">
    <property type="entry name" value="Crinkler_N"/>
</dbReference>
<dbReference type="EMBL" id="CAJVQB010013713">
    <property type="protein sequence ID" value="CAG8763955.1"/>
    <property type="molecule type" value="Genomic_DNA"/>
</dbReference>